<feature type="signal peptide" evidence="2">
    <location>
        <begin position="1"/>
        <end position="17"/>
    </location>
</feature>
<dbReference type="AlphaFoldDB" id="A0A5C3QMG4"/>
<evidence type="ECO:0008006" key="5">
    <source>
        <dbReference type="Google" id="ProtNLM"/>
    </source>
</evidence>
<evidence type="ECO:0000313" key="4">
    <source>
        <dbReference type="Proteomes" id="UP000305067"/>
    </source>
</evidence>
<feature type="compositionally biased region" description="Polar residues" evidence="1">
    <location>
        <begin position="165"/>
        <end position="177"/>
    </location>
</feature>
<feature type="chain" id="PRO_5023115732" description="Ser-Thr-rich glycosyl-phosphatidyl-inositol-anchored membrane family-domain-containing protein" evidence="2">
    <location>
        <begin position="18"/>
        <end position="210"/>
    </location>
</feature>
<dbReference type="STRING" id="1884261.A0A5C3QMG4"/>
<protein>
    <recommendedName>
        <fullName evidence="5">Ser-Thr-rich glycosyl-phosphatidyl-inositol-anchored membrane family-domain-containing protein</fullName>
    </recommendedName>
</protein>
<dbReference type="Proteomes" id="UP000305067">
    <property type="component" value="Unassembled WGS sequence"/>
</dbReference>
<organism evidence="3 4">
    <name type="scientific">Pterulicium gracile</name>
    <dbReference type="NCBI Taxonomy" id="1884261"/>
    <lineage>
        <taxon>Eukaryota</taxon>
        <taxon>Fungi</taxon>
        <taxon>Dikarya</taxon>
        <taxon>Basidiomycota</taxon>
        <taxon>Agaricomycotina</taxon>
        <taxon>Agaricomycetes</taxon>
        <taxon>Agaricomycetidae</taxon>
        <taxon>Agaricales</taxon>
        <taxon>Pleurotineae</taxon>
        <taxon>Pterulaceae</taxon>
        <taxon>Pterulicium</taxon>
    </lineage>
</organism>
<evidence type="ECO:0000256" key="1">
    <source>
        <dbReference type="SAM" id="MobiDB-lite"/>
    </source>
</evidence>
<evidence type="ECO:0000313" key="3">
    <source>
        <dbReference type="EMBL" id="TFL03123.1"/>
    </source>
</evidence>
<dbReference type="OrthoDB" id="5420143at2759"/>
<accession>A0A5C3QMG4</accession>
<feature type="compositionally biased region" description="Low complexity" evidence="1">
    <location>
        <begin position="119"/>
        <end position="153"/>
    </location>
</feature>
<keyword evidence="2" id="KW-0732">Signal</keyword>
<sequence>MQFSLAILSLFAGLVSAEIVFNVPSDITTSAPVTITWQSNPEVDPPVFSIYLINEEFNDNFGIANNVDRSLGELTIPLGSVPVRGGYTIRAVALNNVNEVYGESSIFSIAANTESVSSASSTSASSSSSSSASSSASTTASQSSTQSSSSSSSITGPSTKPRPTATPTNEPSATPSDETGAEGAAKSIGASYGTLAVAFVGAAIGSVFAF</sequence>
<name>A0A5C3QMG4_9AGAR</name>
<gene>
    <name evidence="3" type="ORF">BDV98DRAFT_591908</name>
</gene>
<evidence type="ECO:0000256" key="2">
    <source>
        <dbReference type="SAM" id="SignalP"/>
    </source>
</evidence>
<dbReference type="EMBL" id="ML178821">
    <property type="protein sequence ID" value="TFL03123.1"/>
    <property type="molecule type" value="Genomic_DNA"/>
</dbReference>
<feature type="region of interest" description="Disordered" evidence="1">
    <location>
        <begin position="119"/>
        <end position="185"/>
    </location>
</feature>
<reference evidence="3 4" key="1">
    <citation type="journal article" date="2019" name="Nat. Ecol. Evol.">
        <title>Megaphylogeny resolves global patterns of mushroom evolution.</title>
        <authorList>
            <person name="Varga T."/>
            <person name="Krizsan K."/>
            <person name="Foldi C."/>
            <person name="Dima B."/>
            <person name="Sanchez-Garcia M."/>
            <person name="Sanchez-Ramirez S."/>
            <person name="Szollosi G.J."/>
            <person name="Szarkandi J.G."/>
            <person name="Papp V."/>
            <person name="Albert L."/>
            <person name="Andreopoulos W."/>
            <person name="Angelini C."/>
            <person name="Antonin V."/>
            <person name="Barry K.W."/>
            <person name="Bougher N.L."/>
            <person name="Buchanan P."/>
            <person name="Buyck B."/>
            <person name="Bense V."/>
            <person name="Catcheside P."/>
            <person name="Chovatia M."/>
            <person name="Cooper J."/>
            <person name="Damon W."/>
            <person name="Desjardin D."/>
            <person name="Finy P."/>
            <person name="Geml J."/>
            <person name="Haridas S."/>
            <person name="Hughes K."/>
            <person name="Justo A."/>
            <person name="Karasinski D."/>
            <person name="Kautmanova I."/>
            <person name="Kiss B."/>
            <person name="Kocsube S."/>
            <person name="Kotiranta H."/>
            <person name="LaButti K.M."/>
            <person name="Lechner B.E."/>
            <person name="Liimatainen K."/>
            <person name="Lipzen A."/>
            <person name="Lukacs Z."/>
            <person name="Mihaltcheva S."/>
            <person name="Morgado L.N."/>
            <person name="Niskanen T."/>
            <person name="Noordeloos M.E."/>
            <person name="Ohm R.A."/>
            <person name="Ortiz-Santana B."/>
            <person name="Ovrebo C."/>
            <person name="Racz N."/>
            <person name="Riley R."/>
            <person name="Savchenko A."/>
            <person name="Shiryaev A."/>
            <person name="Soop K."/>
            <person name="Spirin V."/>
            <person name="Szebenyi C."/>
            <person name="Tomsovsky M."/>
            <person name="Tulloss R.E."/>
            <person name="Uehling J."/>
            <person name="Grigoriev I.V."/>
            <person name="Vagvolgyi C."/>
            <person name="Papp T."/>
            <person name="Martin F.M."/>
            <person name="Miettinen O."/>
            <person name="Hibbett D.S."/>
            <person name="Nagy L.G."/>
        </authorList>
    </citation>
    <scope>NUCLEOTIDE SEQUENCE [LARGE SCALE GENOMIC DNA]</scope>
    <source>
        <strain evidence="3 4">CBS 309.79</strain>
    </source>
</reference>
<keyword evidence="4" id="KW-1185">Reference proteome</keyword>
<proteinExistence type="predicted"/>